<dbReference type="Gene3D" id="3.40.50.300">
    <property type="entry name" value="P-loop containing nucleotide triphosphate hydrolases"/>
    <property type="match status" value="1"/>
</dbReference>
<name>A0ABU3NVS6_9FIRM</name>
<comment type="caution">
    <text evidence="1">The sequence shown here is derived from an EMBL/GenBank/DDBJ whole genome shotgun (WGS) entry which is preliminary data.</text>
</comment>
<reference evidence="1 2" key="1">
    <citation type="submission" date="2023-07" db="EMBL/GenBank/DDBJ databases">
        <title>The novel representative of Negativicutes class, Anaeroselena agilis gen. nov. sp. nov.</title>
        <authorList>
            <person name="Prokofeva M.I."/>
            <person name="Elcheninov A.G."/>
            <person name="Klyukina A."/>
            <person name="Kublanov I.V."/>
            <person name="Frolov E.N."/>
            <person name="Podosokorskaya O.A."/>
        </authorList>
    </citation>
    <scope>NUCLEOTIDE SEQUENCE [LARGE SCALE GENOMIC DNA]</scope>
    <source>
        <strain evidence="1 2">4137-cl</strain>
    </source>
</reference>
<dbReference type="Proteomes" id="UP001254848">
    <property type="component" value="Unassembled WGS sequence"/>
</dbReference>
<accession>A0ABU3NVS6</accession>
<dbReference type="InterPro" id="IPR027417">
    <property type="entry name" value="P-loop_NTPase"/>
</dbReference>
<evidence type="ECO:0000313" key="2">
    <source>
        <dbReference type="Proteomes" id="UP001254848"/>
    </source>
</evidence>
<gene>
    <name evidence="1" type="ORF">Q4T40_06760</name>
</gene>
<evidence type="ECO:0000313" key="1">
    <source>
        <dbReference type="EMBL" id="MDT8900930.1"/>
    </source>
</evidence>
<dbReference type="Gene3D" id="3.30.420.240">
    <property type="match status" value="1"/>
</dbReference>
<dbReference type="EMBL" id="JAUOZS010000001">
    <property type="protein sequence ID" value="MDT8900930.1"/>
    <property type="molecule type" value="Genomic_DNA"/>
</dbReference>
<dbReference type="RefSeq" id="WP_413779462.1">
    <property type="nucleotide sequence ID" value="NZ_JAUOZS010000001.1"/>
</dbReference>
<organism evidence="1 2">
    <name type="scientific">Anaeroselena agilis</name>
    <dbReference type="NCBI Taxonomy" id="3063788"/>
    <lineage>
        <taxon>Bacteria</taxon>
        <taxon>Bacillati</taxon>
        <taxon>Bacillota</taxon>
        <taxon>Negativicutes</taxon>
        <taxon>Acetonemataceae</taxon>
        <taxon>Anaeroselena</taxon>
    </lineage>
</organism>
<protein>
    <recommendedName>
        <fullName evidence="3">Terminase</fullName>
    </recommendedName>
</protein>
<evidence type="ECO:0008006" key="3">
    <source>
        <dbReference type="Google" id="ProtNLM"/>
    </source>
</evidence>
<keyword evidence="2" id="KW-1185">Reference proteome</keyword>
<proteinExistence type="predicted"/>
<sequence length="481" mass="55498">MTVFDEQRMVDEAVAAMELAMESVVNFRRIYLPGVDERPPAFFHYEWDRILLHGNKHFAIEAFRECGKSSIIRAFLLHRLMFPTLACDYIILILATQRKASQRLKEIADEYLSNPIFKHNLIEVKEQSQNAFCVLVKDLWGNPIEIRLEAYGKGASIRGAVYKDKRPRLLILDDPQDTEDAKSDTVQDNDWEWFLSDVKFLGENCRIFVIGNNLGAACLIEQIFLNKDRLGFETKRIPIMKDGVPTWPERHSIENILAERTAYEEMGKIDVWFREKMCEAIAPGSQIFREDMIKFYDPKKINLGELSIYITIDLAISQRKEADNTVILVTGVNSQNHWFVIDGAVGHFSPTETIEHIFRLVSRYGIKIVGLEKVGYQAALEDFINKEMQERNIWFRVEPLRAEGKKEERIRMLQPRFTVGTIWFSPTLPWFNIFKAEFLSFPKGLHDDVLDTLAYVEQIAKAPSRSAVKRKPGSIPLAGSM</sequence>